<dbReference type="GeneID" id="20316223"/>
<organism evidence="1 2">
    <name type="scientific">Opisthorchis viverrini</name>
    <name type="common">Southeast Asian liver fluke</name>
    <dbReference type="NCBI Taxonomy" id="6198"/>
    <lineage>
        <taxon>Eukaryota</taxon>
        <taxon>Metazoa</taxon>
        <taxon>Spiralia</taxon>
        <taxon>Lophotrochozoa</taxon>
        <taxon>Platyhelminthes</taxon>
        <taxon>Trematoda</taxon>
        <taxon>Digenea</taxon>
        <taxon>Opisthorchiida</taxon>
        <taxon>Opisthorchiata</taxon>
        <taxon>Opisthorchiidae</taxon>
        <taxon>Opisthorchis</taxon>
    </lineage>
</organism>
<sequence length="123" mass="13639">MSLPSNSTEVKPTPAARILNLKARLRTTGDGDAHGLLEGWCNVTERPSLQGVPIRHTCMLPDLQVGKPFKQSFFLLMPLYLVPPDTHHTILLSFYLFIVAPLPKLQTSTAVAQTPRRTVIHSN</sequence>
<name>A0A075AIK7_OPIVI</name>
<dbReference type="KEGG" id="ovi:T265_02035"/>
<dbReference type="AlphaFoldDB" id="A0A075AIK7"/>
<dbReference type="CTD" id="20316223"/>
<evidence type="ECO:0000313" key="2">
    <source>
        <dbReference type="Proteomes" id="UP000054324"/>
    </source>
</evidence>
<dbReference type="RefSeq" id="XP_009164447.1">
    <property type="nucleotide sequence ID" value="XM_009166183.1"/>
</dbReference>
<dbReference type="Proteomes" id="UP000054324">
    <property type="component" value="Unassembled WGS sequence"/>
</dbReference>
<gene>
    <name evidence="1" type="ORF">T265_02035</name>
</gene>
<proteinExistence type="predicted"/>
<dbReference type="EMBL" id="KL596641">
    <property type="protein sequence ID" value="KER31804.1"/>
    <property type="molecule type" value="Genomic_DNA"/>
</dbReference>
<evidence type="ECO:0000313" key="1">
    <source>
        <dbReference type="EMBL" id="KER31804.1"/>
    </source>
</evidence>
<accession>A0A075AIK7</accession>
<reference evidence="1 2" key="1">
    <citation type="submission" date="2013-11" db="EMBL/GenBank/DDBJ databases">
        <title>Opisthorchis viverrini - life in the bile duct.</title>
        <authorList>
            <person name="Young N.D."/>
            <person name="Nagarajan N."/>
            <person name="Lin S.J."/>
            <person name="Korhonen P.K."/>
            <person name="Jex A.R."/>
            <person name="Hall R.S."/>
            <person name="Safavi-Hemami H."/>
            <person name="Kaewkong W."/>
            <person name="Bertrand D."/>
            <person name="Gao S."/>
            <person name="Seet Q."/>
            <person name="Wongkham S."/>
            <person name="Teh B.T."/>
            <person name="Wongkham C."/>
            <person name="Intapan P.M."/>
            <person name="Maleewong W."/>
            <person name="Yang X."/>
            <person name="Hu M."/>
            <person name="Wang Z."/>
            <person name="Hofmann A."/>
            <person name="Sternberg P.W."/>
            <person name="Tan P."/>
            <person name="Wang J."/>
            <person name="Gasser R.B."/>
        </authorList>
    </citation>
    <scope>NUCLEOTIDE SEQUENCE [LARGE SCALE GENOMIC DNA]</scope>
</reference>
<protein>
    <submittedName>
        <fullName evidence="1">Uncharacterized protein</fullName>
    </submittedName>
</protein>
<keyword evidence="2" id="KW-1185">Reference proteome</keyword>